<dbReference type="OrthoDB" id="9807026at2"/>
<dbReference type="PIRSF" id="PIRSF004862">
    <property type="entry name" value="FliF"/>
    <property type="match status" value="1"/>
</dbReference>
<dbReference type="STRING" id="518766.Rmar_0790"/>
<evidence type="ECO:0000256" key="4">
    <source>
        <dbReference type="ARBA" id="ARBA00022475"/>
    </source>
</evidence>
<keyword evidence="5 10" id="KW-0812">Transmembrane</keyword>
<evidence type="ECO:0000256" key="7">
    <source>
        <dbReference type="ARBA" id="ARBA00023136"/>
    </source>
</evidence>
<proteinExistence type="inferred from homology"/>
<dbReference type="InterPro" id="IPR045851">
    <property type="entry name" value="AMP-bd_C_sf"/>
</dbReference>
<dbReference type="InterPro" id="IPR006182">
    <property type="entry name" value="FliF_N_dom"/>
</dbReference>
<evidence type="ECO:0000256" key="3">
    <source>
        <dbReference type="ARBA" id="ARBA00007971"/>
    </source>
</evidence>
<keyword evidence="4" id="KW-1003">Cell membrane</keyword>
<keyword evidence="6 10" id="KW-1133">Transmembrane helix</keyword>
<name>D0MGD2_RHOM4</name>
<evidence type="ECO:0000256" key="10">
    <source>
        <dbReference type="SAM" id="Phobius"/>
    </source>
</evidence>
<evidence type="ECO:0000256" key="1">
    <source>
        <dbReference type="ARBA" id="ARBA00004117"/>
    </source>
</evidence>
<gene>
    <name evidence="13" type="ordered locus">Rmar_0790</name>
</gene>
<evidence type="ECO:0000313" key="13">
    <source>
        <dbReference type="EMBL" id="ACY47688.1"/>
    </source>
</evidence>
<keyword evidence="13" id="KW-0282">Flagellum</keyword>
<evidence type="ECO:0000256" key="6">
    <source>
        <dbReference type="ARBA" id="ARBA00022989"/>
    </source>
</evidence>
<dbReference type="Pfam" id="PF08345">
    <property type="entry name" value="YscJ_FliF_C"/>
    <property type="match status" value="1"/>
</dbReference>
<dbReference type="GO" id="GO:0009431">
    <property type="term" value="C:bacterial-type flagellum basal body, MS ring"/>
    <property type="evidence" value="ECO:0007669"/>
    <property type="project" value="InterPro"/>
</dbReference>
<dbReference type="InterPro" id="IPR000067">
    <property type="entry name" value="FlgMring_FliF"/>
</dbReference>
<dbReference type="eggNOG" id="COG1766">
    <property type="taxonomic scope" value="Bacteria"/>
</dbReference>
<evidence type="ECO:0000256" key="8">
    <source>
        <dbReference type="ARBA" id="ARBA00023143"/>
    </source>
</evidence>
<dbReference type="HOGENOM" id="CLU_028108_1_0_10"/>
<evidence type="ECO:0000256" key="5">
    <source>
        <dbReference type="ARBA" id="ARBA00022692"/>
    </source>
</evidence>
<dbReference type="KEGG" id="rmr:Rmar_0790"/>
<comment type="subcellular location">
    <subcellularLocation>
        <location evidence="1 9">Bacterial flagellum basal body</location>
    </subcellularLocation>
    <subcellularLocation>
        <location evidence="2">Cell membrane</location>
        <topology evidence="2">Multi-pass membrane protein</topology>
    </subcellularLocation>
</comment>
<feature type="domain" description="Flagellar M-ring C-terminal" evidence="12">
    <location>
        <begin position="294"/>
        <end position="383"/>
    </location>
</feature>
<dbReference type="RefSeq" id="WP_012843300.1">
    <property type="nucleotide sequence ID" value="NC_013501.1"/>
</dbReference>
<accession>D0MGD2</accession>
<dbReference type="AlphaFoldDB" id="D0MGD2"/>
<evidence type="ECO:0000256" key="2">
    <source>
        <dbReference type="ARBA" id="ARBA00004651"/>
    </source>
</evidence>
<evidence type="ECO:0000259" key="12">
    <source>
        <dbReference type="Pfam" id="PF08345"/>
    </source>
</evidence>
<protein>
    <recommendedName>
        <fullName evidence="9">Flagellar M-ring protein</fullName>
    </recommendedName>
</protein>
<dbReference type="NCBIfam" id="TIGR00206">
    <property type="entry name" value="fliF"/>
    <property type="match status" value="1"/>
</dbReference>
<comment type="similarity">
    <text evidence="3 9">Belongs to the FliF family.</text>
</comment>
<keyword evidence="13" id="KW-0966">Cell projection</keyword>
<evidence type="ECO:0000313" key="14">
    <source>
        <dbReference type="Proteomes" id="UP000002221"/>
    </source>
</evidence>
<feature type="transmembrane region" description="Helical" evidence="10">
    <location>
        <begin position="18"/>
        <end position="38"/>
    </location>
</feature>
<keyword evidence="8 9" id="KW-0975">Bacterial flagellum</keyword>
<dbReference type="GO" id="GO:0003774">
    <property type="term" value="F:cytoskeletal motor activity"/>
    <property type="evidence" value="ECO:0007669"/>
    <property type="project" value="InterPro"/>
</dbReference>
<dbReference type="Pfam" id="PF01514">
    <property type="entry name" value="YscJ_FliF"/>
    <property type="match status" value="1"/>
</dbReference>
<dbReference type="EMBL" id="CP001807">
    <property type="protein sequence ID" value="ACY47688.1"/>
    <property type="molecule type" value="Genomic_DNA"/>
</dbReference>
<evidence type="ECO:0000259" key="11">
    <source>
        <dbReference type="Pfam" id="PF01514"/>
    </source>
</evidence>
<dbReference type="Gene3D" id="3.30.300.30">
    <property type="match status" value="1"/>
</dbReference>
<feature type="transmembrane region" description="Helical" evidence="10">
    <location>
        <begin position="406"/>
        <end position="424"/>
    </location>
</feature>
<comment type="function">
    <text evidence="9">The M ring may be actively involved in energy transduction.</text>
</comment>
<keyword evidence="14" id="KW-1185">Reference proteome</keyword>
<sequence length="533" mass="58736">MFEQLKQFLSRLSPGQRLALGAVTIGSILLLLGIAYWAGRPEYALLFGGLSPSDASRIVETLQEENVPYQLKEGGTAIWVPRDRVYELRLRFAGEGLVSDGPVGYELFDQNTLGMTDFMQRLNYKRALEGELARTIMSLQQVELAKVHLVLPERSPFRETQVAPSASVLLSLKSGARLTEEQIDGITALVAGAVEGLDPANVTVLDARGNLLSNPDAGNAELALSSTQLKLRQALEAHLTEKGQSMLDRVLGPGNAIVRVSATLNFDQAVTERQLIDPESATVISEERLEEAGTGGEGSSASSMVRNYELSRTVERIQQNGGDVEYLTVSVILNQRFEEGPDGTPQPRPYTEDELREIEELVKNAVGFRPERGDRFAIHQTRFDTQIDDQIAQELREQRRQEQLNLYLRYGLMVLALGLAVWLLRALVRRMGELAGETQVLIGRVDQEHGALGAPEGASGALQGKAVPGLESGESDEELVLIDDIYTSRLSAEAKARLKAKHILFEEVQKQVNEKPEEAAEIIRSWLVADMQD</sequence>
<dbReference type="InterPro" id="IPR043427">
    <property type="entry name" value="YscJ/FliF"/>
</dbReference>
<dbReference type="InterPro" id="IPR013556">
    <property type="entry name" value="Flag_M-ring_C"/>
</dbReference>
<feature type="domain" description="Flagellar M-ring N-terminal" evidence="11">
    <location>
        <begin position="39"/>
        <end position="213"/>
    </location>
</feature>
<reference evidence="13 14" key="1">
    <citation type="journal article" date="2009" name="Stand. Genomic Sci.">
        <title>Complete genome sequence of Rhodothermus marinus type strain (R-10).</title>
        <authorList>
            <person name="Nolan M."/>
            <person name="Tindall B.J."/>
            <person name="Pomrenke H."/>
            <person name="Lapidus A."/>
            <person name="Copeland A."/>
            <person name="Glavina Del Rio T."/>
            <person name="Lucas S."/>
            <person name="Chen F."/>
            <person name="Tice H."/>
            <person name="Cheng J.F."/>
            <person name="Saunders E."/>
            <person name="Han C."/>
            <person name="Bruce D."/>
            <person name="Goodwin L."/>
            <person name="Chain P."/>
            <person name="Pitluck S."/>
            <person name="Ovchinikova G."/>
            <person name="Pati A."/>
            <person name="Ivanova N."/>
            <person name="Mavromatis K."/>
            <person name="Chen A."/>
            <person name="Palaniappan K."/>
            <person name="Land M."/>
            <person name="Hauser L."/>
            <person name="Chang Y.J."/>
            <person name="Jeffries C.D."/>
            <person name="Brettin T."/>
            <person name="Goker M."/>
            <person name="Bristow J."/>
            <person name="Eisen J.A."/>
            <person name="Markowitz V."/>
            <person name="Hugenholtz P."/>
            <person name="Kyrpides N.C."/>
            <person name="Klenk H.P."/>
            <person name="Detter J.C."/>
        </authorList>
    </citation>
    <scope>NUCLEOTIDE SEQUENCE [LARGE SCALE GENOMIC DNA]</scope>
    <source>
        <strain evidence="14">ATCC 43812 / DSM 4252 / R-10</strain>
    </source>
</reference>
<keyword evidence="13" id="KW-0969">Cilium</keyword>
<dbReference type="PANTHER" id="PTHR30046:SF0">
    <property type="entry name" value="FLAGELLAR M-RING PROTEIN"/>
    <property type="match status" value="1"/>
</dbReference>
<dbReference type="PRINTS" id="PR01009">
    <property type="entry name" value="FLGMRINGFLIF"/>
</dbReference>
<keyword evidence="7 10" id="KW-0472">Membrane</keyword>
<dbReference type="GO" id="GO:0071973">
    <property type="term" value="P:bacterial-type flagellum-dependent cell motility"/>
    <property type="evidence" value="ECO:0007669"/>
    <property type="project" value="InterPro"/>
</dbReference>
<evidence type="ECO:0000256" key="9">
    <source>
        <dbReference type="PIRNR" id="PIRNR004862"/>
    </source>
</evidence>
<dbReference type="PANTHER" id="PTHR30046">
    <property type="entry name" value="FLAGELLAR M-RING PROTEIN"/>
    <property type="match status" value="1"/>
</dbReference>
<dbReference type="GO" id="GO:0005886">
    <property type="term" value="C:plasma membrane"/>
    <property type="evidence" value="ECO:0007669"/>
    <property type="project" value="UniProtKB-SubCell"/>
</dbReference>
<dbReference type="Proteomes" id="UP000002221">
    <property type="component" value="Chromosome"/>
</dbReference>
<organism evidence="13 14">
    <name type="scientific">Rhodothermus marinus (strain ATCC 43812 / DSM 4252 / R-10)</name>
    <name type="common">Rhodothermus obamensis</name>
    <dbReference type="NCBI Taxonomy" id="518766"/>
    <lineage>
        <taxon>Bacteria</taxon>
        <taxon>Pseudomonadati</taxon>
        <taxon>Rhodothermota</taxon>
        <taxon>Rhodothermia</taxon>
        <taxon>Rhodothermales</taxon>
        <taxon>Rhodothermaceae</taxon>
        <taxon>Rhodothermus</taxon>
    </lineage>
</organism>